<gene>
    <name evidence="1" type="ORF">ABS770_26625</name>
</gene>
<protein>
    <submittedName>
        <fullName evidence="1">Uncharacterized protein</fullName>
    </submittedName>
</protein>
<keyword evidence="2" id="KW-1185">Reference proteome</keyword>
<comment type="caution">
    <text evidence="1">The sequence shown here is derived from an EMBL/GenBank/DDBJ whole genome shotgun (WGS) entry which is preliminary data.</text>
</comment>
<accession>A0ABV1RAW9</accession>
<sequence length="70" mass="7699">MTYAVRILFLNQIEPLPSKQLDGSFADLQEAWDAGTAEVLAYQLRSIEAAFQVLDANGQIVEVTAKQVDS</sequence>
<reference evidence="1" key="1">
    <citation type="submission" date="2024-06" db="EMBL/GenBank/DDBJ databases">
        <authorList>
            <person name="Campbell A.G."/>
        </authorList>
    </citation>
    <scope>NUCLEOTIDE SEQUENCE</scope>
    <source>
        <strain evidence="1">EM17</strain>
    </source>
</reference>
<name>A0ABV1RAW9_9HYPH</name>
<dbReference type="EMBL" id="JBELQD010000060">
    <property type="protein sequence ID" value="MER2291836.1"/>
    <property type="molecule type" value="Genomic_DNA"/>
</dbReference>
<dbReference type="Proteomes" id="UP001432995">
    <property type="component" value="Unassembled WGS sequence"/>
</dbReference>
<dbReference type="RefSeq" id="WP_244424026.1">
    <property type="nucleotide sequence ID" value="NZ_JBELQD010000060.1"/>
</dbReference>
<evidence type="ECO:0000313" key="1">
    <source>
        <dbReference type="EMBL" id="MER2291836.1"/>
    </source>
</evidence>
<organism evidence="1 2">
    <name type="scientific">Methylobacterium brachiatum</name>
    <dbReference type="NCBI Taxonomy" id="269660"/>
    <lineage>
        <taxon>Bacteria</taxon>
        <taxon>Pseudomonadati</taxon>
        <taxon>Pseudomonadota</taxon>
        <taxon>Alphaproteobacteria</taxon>
        <taxon>Hyphomicrobiales</taxon>
        <taxon>Methylobacteriaceae</taxon>
        <taxon>Methylobacterium</taxon>
    </lineage>
</organism>
<proteinExistence type="predicted"/>
<evidence type="ECO:0000313" key="2">
    <source>
        <dbReference type="Proteomes" id="UP001432995"/>
    </source>
</evidence>